<name>A0AAU7E6T0_9BACT</name>
<sequence length="299" mass="33666">MENRANYFFVGFFVFGVFFAGIFFVMWMSGFSQKQEFEYYQIYTQESVAGLGIKAPVRFLGVEIGSVEEINIDTKEGIGVSILIKVKKGTPIKEDTYANLQFQGITGLKFIQLQGGSNEAPFLKTSDKNIATIKIKESFLSTFDRQSGKLFSLVETADNKTKVLLSDQNLKNLSIALENLASVSKTLNKDTKVMTQKIINASEDISKMAKAIEKTANYEKFNQTLDSIEKSANAINNLSQKISTKFDEYDEIKYDLGVNLELLRRLLVQSNEFIRNLEQSPSDLLFKKSSKNPAPGEKR</sequence>
<organism evidence="3">
    <name type="scientific">Campylobacter sp. CCS1377</name>
    <dbReference type="NCBI Taxonomy" id="3158229"/>
    <lineage>
        <taxon>Bacteria</taxon>
        <taxon>Pseudomonadati</taxon>
        <taxon>Campylobacterota</taxon>
        <taxon>Epsilonproteobacteria</taxon>
        <taxon>Campylobacterales</taxon>
        <taxon>Campylobacteraceae</taxon>
        <taxon>Campylobacter</taxon>
    </lineage>
</organism>
<accession>A0AAU7E6T0</accession>
<dbReference type="PANTHER" id="PTHR36698:SF2">
    <property type="entry name" value="MCE_MLAD DOMAIN-CONTAINING PROTEIN"/>
    <property type="match status" value="1"/>
</dbReference>
<reference evidence="3" key="1">
    <citation type="submission" date="2024-05" db="EMBL/GenBank/DDBJ databases">
        <title>Campylobacter coli isolated from environmental waters in Slovenia.</title>
        <authorList>
            <person name="Zautner A.E."/>
            <person name="Bunk B."/>
            <person name="Riedel T."/>
            <person name="Sproeer C."/>
        </authorList>
    </citation>
    <scope>NUCLEOTIDE SEQUENCE</scope>
    <source>
        <strain evidence="3">CCS1377</strain>
    </source>
</reference>
<keyword evidence="1" id="KW-0472">Membrane</keyword>
<dbReference type="InterPro" id="IPR003399">
    <property type="entry name" value="Mce/MlaD"/>
</dbReference>
<feature type="transmembrane region" description="Helical" evidence="1">
    <location>
        <begin position="7"/>
        <end position="28"/>
    </location>
</feature>
<evidence type="ECO:0000313" key="3">
    <source>
        <dbReference type="EMBL" id="XBJ29112.1"/>
    </source>
</evidence>
<keyword evidence="1" id="KW-0812">Transmembrane</keyword>
<protein>
    <submittedName>
        <fullName evidence="3">MlaD family protein</fullName>
    </submittedName>
</protein>
<dbReference type="Pfam" id="PF02470">
    <property type="entry name" value="MlaD"/>
    <property type="match status" value="1"/>
</dbReference>
<keyword evidence="1" id="KW-1133">Transmembrane helix</keyword>
<evidence type="ECO:0000256" key="1">
    <source>
        <dbReference type="SAM" id="Phobius"/>
    </source>
</evidence>
<evidence type="ECO:0000259" key="2">
    <source>
        <dbReference type="Pfam" id="PF02470"/>
    </source>
</evidence>
<gene>
    <name evidence="3" type="ORF">AAH949_08500</name>
</gene>
<dbReference type="AlphaFoldDB" id="A0AAU7E6T0"/>
<dbReference type="PANTHER" id="PTHR36698">
    <property type="entry name" value="BLL5892 PROTEIN"/>
    <property type="match status" value="1"/>
</dbReference>
<proteinExistence type="predicted"/>
<dbReference type="EMBL" id="CP155620">
    <property type="protein sequence ID" value="XBJ29112.1"/>
    <property type="molecule type" value="Genomic_DNA"/>
</dbReference>
<feature type="domain" description="Mce/MlaD" evidence="2">
    <location>
        <begin position="39"/>
        <end position="116"/>
    </location>
</feature>
<dbReference type="RefSeq" id="WP_348518508.1">
    <property type="nucleotide sequence ID" value="NZ_CP155620.1"/>
</dbReference>